<dbReference type="PROSITE" id="PS51318">
    <property type="entry name" value="TAT"/>
    <property type="match status" value="1"/>
</dbReference>
<protein>
    <recommendedName>
        <fullName evidence="3">DUF4394 domain-containing protein</fullName>
    </recommendedName>
</protein>
<dbReference type="RefSeq" id="WP_179802517.1">
    <property type="nucleotide sequence ID" value="NZ_JACCCQ010000001.1"/>
</dbReference>
<dbReference type="EMBL" id="JACCCQ010000001">
    <property type="protein sequence ID" value="NYF56155.1"/>
    <property type="molecule type" value="Genomic_DNA"/>
</dbReference>
<gene>
    <name evidence="1" type="ORF">HDA35_001986</name>
</gene>
<organism evidence="1 2">
    <name type="scientific">Micromonospora purpureochromogenes</name>
    <dbReference type="NCBI Taxonomy" id="47872"/>
    <lineage>
        <taxon>Bacteria</taxon>
        <taxon>Bacillati</taxon>
        <taxon>Actinomycetota</taxon>
        <taxon>Actinomycetes</taxon>
        <taxon>Micromonosporales</taxon>
        <taxon>Micromonosporaceae</taxon>
        <taxon>Micromonospora</taxon>
    </lineage>
</organism>
<dbReference type="InterPro" id="IPR006311">
    <property type="entry name" value="TAT_signal"/>
</dbReference>
<name>A0ABX2RJ33_9ACTN</name>
<evidence type="ECO:0008006" key="3">
    <source>
        <dbReference type="Google" id="ProtNLM"/>
    </source>
</evidence>
<evidence type="ECO:0000313" key="2">
    <source>
        <dbReference type="Proteomes" id="UP000631553"/>
    </source>
</evidence>
<keyword evidence="2" id="KW-1185">Reference proteome</keyword>
<dbReference type="Proteomes" id="UP000631553">
    <property type="component" value="Unassembled WGS sequence"/>
</dbReference>
<reference evidence="1 2" key="1">
    <citation type="submission" date="2020-07" db="EMBL/GenBank/DDBJ databases">
        <title>Sequencing the genomes of 1000 actinobacteria strains.</title>
        <authorList>
            <person name="Klenk H.-P."/>
        </authorList>
    </citation>
    <scope>NUCLEOTIDE SEQUENCE [LARGE SCALE GENOMIC DNA]</scope>
    <source>
        <strain evidence="1 2">DSM 43814</strain>
    </source>
</reference>
<proteinExistence type="predicted"/>
<evidence type="ECO:0000313" key="1">
    <source>
        <dbReference type="EMBL" id="NYF56155.1"/>
    </source>
</evidence>
<accession>A0ABX2RJ33</accession>
<sequence length="313" mass="32260">MSEEQDTRTVDRRHLLRRAGTVAAGMAGTGVAAAVAASPAEAAPGEAVVQGADNNAGATTTILTSASDNATLLLANTATVTALDGRVLAAPALQLEPIGDGIHDEAAPGSLSMDRAGTIWATTAQIDDFTVSDYLHTSGNSNTIVPITPQRVIDTRYSASRTRILNRSGNLSSSGRVLGGKTIQITLADFVFFGDGLFGNVTVTNPAGAGFLTIYPTGNPRPATSTINFVYNQTLSNAYMSGIGWTDTVPDVISIYASKTTHVILDVVSFVIGIGAVNSAFLPGAAAGLTAESLAARRAKRALAARQGKPSWK</sequence>
<comment type="caution">
    <text evidence="1">The sequence shown here is derived from an EMBL/GenBank/DDBJ whole genome shotgun (WGS) entry which is preliminary data.</text>
</comment>